<keyword evidence="3" id="KW-1185">Reference proteome</keyword>
<evidence type="ECO:0000313" key="1">
    <source>
        <dbReference type="EMBL" id="AJK91734.1"/>
    </source>
</evidence>
<dbReference type="KEGG" id="vg:23632075"/>
<dbReference type="OrthoDB" id="22297at10239"/>
<evidence type="ECO:0000313" key="2">
    <source>
        <dbReference type="EMBL" id="AXS01096.1"/>
    </source>
</evidence>
<dbReference type="RefSeq" id="YP_009121858.1">
    <property type="nucleotide sequence ID" value="NC_026511.1"/>
</dbReference>
<reference evidence="2" key="3">
    <citation type="journal article" date="2018" name="PLoS ONE">
        <title>Genomic analysis of an Argentinean isolate of Spodoptera frugiperda granulovirus reveals that various baculoviruses code for Lef-7 proteins with three F-box domains.</title>
        <authorList>
            <person name="Ferrelli M.L."/>
            <person name="Pidre M.L."/>
            <person name="Ghiringhelli P.D."/>
            <person name="Torres S."/>
            <person name="Fabre M.L."/>
            <person name="Masson T."/>
            <person name="Cedola M.T."/>
            <person name="Sciocco-Cap A."/>
            <person name="Romanowski V."/>
        </authorList>
    </citation>
    <scope>NUCLEOTIDE SEQUENCE</scope>
    <source>
        <strain evidence="2">ARG</strain>
    </source>
</reference>
<reference evidence="1 3" key="2">
    <citation type="journal article" date="2015" name="Viruses">
        <title>The complete sequence of the first Spodoptera frugiperda Betabaculovirus genome: a natural multiple recombinant virus.</title>
        <authorList>
            <person name="Cuartas P.E."/>
            <person name="Barrera G.P."/>
            <person name="Belaich M.N."/>
            <person name="Barreto E."/>
            <person name="Ghiringhelli P.D."/>
            <person name="Villamizar L.F."/>
        </authorList>
    </citation>
    <scope>NUCLEOTIDE SEQUENCE [LARGE SCALE GENOMIC DNA]</scope>
    <source>
        <strain evidence="1">VG008</strain>
    </source>
</reference>
<accession>A0A0C5AS45</accession>
<reference evidence="1" key="1">
    <citation type="submission" date="2014-08" db="EMBL/GenBank/DDBJ databases">
        <authorList>
            <person name="Cuartas Otalora P.E."/>
            <person name="Barrera Cubillos G.P."/>
            <person name="Barreto Hernandez E."/>
            <person name="Belaich M.N."/>
            <person name="Ghiringhelli P.D."/>
            <person name="Villamizar Rivero L.F."/>
        </authorList>
    </citation>
    <scope>NUCLEOTIDE SEQUENCE</scope>
    <source>
        <strain evidence="1">VG008</strain>
    </source>
</reference>
<dbReference type="GeneID" id="23632075"/>
<dbReference type="Proteomes" id="UP000201335">
    <property type="component" value="Segment"/>
</dbReference>
<proteinExistence type="predicted"/>
<dbReference type="EMBL" id="KM371112">
    <property type="protein sequence ID" value="AJK91734.1"/>
    <property type="molecule type" value="Genomic_DNA"/>
</dbReference>
<protein>
    <submittedName>
        <fullName evidence="1">Lef-6</fullName>
    </submittedName>
</protein>
<sequence>MSSKKLVKLHNLSYKLYPLWLTKDLVLYMGGVKLCDKVDWHKSTRRCLYVKSMADAEKIIDLNITYPDGYMAIFKTDETVQHIMDEEERFQQQLTWDDD</sequence>
<name>A0A0C5AS45_9BBAC</name>
<organism evidence="1 3">
    <name type="scientific">Spodoptera frugiperda granulovirus</name>
    <dbReference type="NCBI Taxonomy" id="307454"/>
    <lineage>
        <taxon>Viruses</taxon>
        <taxon>Viruses incertae sedis</taxon>
        <taxon>Naldaviricetes</taxon>
        <taxon>Lefavirales</taxon>
        <taxon>Baculoviridae</taxon>
        <taxon>Betabaculovirus</taxon>
        <taxon>Betabaculovirus spofrugiperdae</taxon>
    </lineage>
</organism>
<dbReference type="EMBL" id="MH170055">
    <property type="protein sequence ID" value="AXS01096.1"/>
    <property type="molecule type" value="Genomic_DNA"/>
</dbReference>
<evidence type="ECO:0000313" key="3">
    <source>
        <dbReference type="Proteomes" id="UP000201335"/>
    </source>
</evidence>